<reference evidence="1 2" key="1">
    <citation type="journal article" date="2019" name="Sci. Rep.">
        <title>Orb-weaving spider Araneus ventricosus genome elucidates the spidroin gene catalogue.</title>
        <authorList>
            <person name="Kono N."/>
            <person name="Nakamura H."/>
            <person name="Ohtoshi R."/>
            <person name="Moran D.A.P."/>
            <person name="Shinohara A."/>
            <person name="Yoshida Y."/>
            <person name="Fujiwara M."/>
            <person name="Mori M."/>
            <person name="Tomita M."/>
            <person name="Arakawa K."/>
        </authorList>
    </citation>
    <scope>NUCLEOTIDE SEQUENCE [LARGE SCALE GENOMIC DNA]</scope>
</reference>
<evidence type="ECO:0000313" key="1">
    <source>
        <dbReference type="EMBL" id="GBN47755.1"/>
    </source>
</evidence>
<comment type="caution">
    <text evidence="1">The sequence shown here is derived from an EMBL/GenBank/DDBJ whole genome shotgun (WGS) entry which is preliminary data.</text>
</comment>
<evidence type="ECO:0000313" key="2">
    <source>
        <dbReference type="Proteomes" id="UP000499080"/>
    </source>
</evidence>
<proteinExistence type="predicted"/>
<keyword evidence="2" id="KW-1185">Reference proteome</keyword>
<accession>A0A4Y2P751</accession>
<protein>
    <submittedName>
        <fullName evidence="1">Uncharacterized protein</fullName>
    </submittedName>
</protein>
<dbReference type="EMBL" id="BGPR01010738">
    <property type="protein sequence ID" value="GBN47755.1"/>
    <property type="molecule type" value="Genomic_DNA"/>
</dbReference>
<sequence length="108" mass="11828">MSKQVAFCCLKSTLLGSPCVHVHFVRKLEYRLLSKADTVTVKVSCDWKGGRPLVAPKERGGGRGKKLNDATENLENRGTFIPPPLHPPNCCSIIWDLPDSAILPLCGE</sequence>
<dbReference type="Proteomes" id="UP000499080">
    <property type="component" value="Unassembled WGS sequence"/>
</dbReference>
<dbReference type="AlphaFoldDB" id="A0A4Y2P751"/>
<name>A0A4Y2P751_ARAVE</name>
<organism evidence="1 2">
    <name type="scientific">Araneus ventricosus</name>
    <name type="common">Orbweaver spider</name>
    <name type="synonym">Epeira ventricosa</name>
    <dbReference type="NCBI Taxonomy" id="182803"/>
    <lineage>
        <taxon>Eukaryota</taxon>
        <taxon>Metazoa</taxon>
        <taxon>Ecdysozoa</taxon>
        <taxon>Arthropoda</taxon>
        <taxon>Chelicerata</taxon>
        <taxon>Arachnida</taxon>
        <taxon>Araneae</taxon>
        <taxon>Araneomorphae</taxon>
        <taxon>Entelegynae</taxon>
        <taxon>Araneoidea</taxon>
        <taxon>Araneidae</taxon>
        <taxon>Araneus</taxon>
    </lineage>
</organism>
<gene>
    <name evidence="1" type="ORF">AVEN_223604_1</name>
</gene>